<comment type="cofactor">
    <cofactor evidence="1">
        <name>pyridoxal 5'-phosphate</name>
        <dbReference type="ChEBI" id="CHEBI:597326"/>
    </cofactor>
</comment>
<evidence type="ECO:0000256" key="6">
    <source>
        <dbReference type="ARBA" id="ARBA00022898"/>
    </source>
</evidence>
<keyword evidence="9" id="KW-1185">Reference proteome</keyword>
<comment type="subunit">
    <text evidence="3">Homodimer.</text>
</comment>
<dbReference type="GO" id="GO:0030170">
    <property type="term" value="F:pyridoxal phosphate binding"/>
    <property type="evidence" value="ECO:0007669"/>
    <property type="project" value="InterPro"/>
</dbReference>
<dbReference type="PANTHER" id="PTHR46383">
    <property type="entry name" value="ASPARTATE AMINOTRANSFERASE"/>
    <property type="match status" value="1"/>
</dbReference>
<evidence type="ECO:0000313" key="9">
    <source>
        <dbReference type="Proteomes" id="UP001063698"/>
    </source>
</evidence>
<dbReference type="CDD" id="cd00609">
    <property type="entry name" value="AAT_like"/>
    <property type="match status" value="1"/>
</dbReference>
<dbReference type="SUPFAM" id="SSF53383">
    <property type="entry name" value="PLP-dependent transferases"/>
    <property type="match status" value="1"/>
</dbReference>
<comment type="similarity">
    <text evidence="2">Belongs to the class-I pyridoxal-phosphate-dependent aminotransferase family.</text>
</comment>
<keyword evidence="5" id="KW-0808">Transferase</keyword>
<proteinExistence type="inferred from homology"/>
<name>A0A977KAU6_9CREN</name>
<dbReference type="KEGG" id="ipc:IPA_03075"/>
<evidence type="ECO:0000256" key="2">
    <source>
        <dbReference type="ARBA" id="ARBA00007441"/>
    </source>
</evidence>
<reference evidence="8" key="1">
    <citation type="submission" date="2013-11" db="EMBL/GenBank/DDBJ databases">
        <title>Comparative genomics of Ignicoccus.</title>
        <authorList>
            <person name="Podar M."/>
        </authorList>
    </citation>
    <scope>NUCLEOTIDE SEQUENCE</scope>
    <source>
        <strain evidence="8">DSM 13166</strain>
    </source>
</reference>
<dbReference type="InterPro" id="IPR004839">
    <property type="entry name" value="Aminotransferase_I/II_large"/>
</dbReference>
<feature type="domain" description="Aminotransferase class I/classII large" evidence="7">
    <location>
        <begin position="23"/>
        <end position="363"/>
    </location>
</feature>
<organism evidence="8 9">
    <name type="scientific">Ignicoccus pacificus DSM 13166</name>
    <dbReference type="NCBI Taxonomy" id="940294"/>
    <lineage>
        <taxon>Archaea</taxon>
        <taxon>Thermoproteota</taxon>
        <taxon>Thermoprotei</taxon>
        <taxon>Desulfurococcales</taxon>
        <taxon>Desulfurococcaceae</taxon>
        <taxon>Ignicoccus</taxon>
    </lineage>
</organism>
<dbReference type="Proteomes" id="UP001063698">
    <property type="component" value="Chromosome"/>
</dbReference>
<evidence type="ECO:0000259" key="7">
    <source>
        <dbReference type="Pfam" id="PF00155"/>
    </source>
</evidence>
<dbReference type="PANTHER" id="PTHR46383:SF1">
    <property type="entry name" value="ASPARTATE AMINOTRANSFERASE"/>
    <property type="match status" value="1"/>
</dbReference>
<dbReference type="InterPro" id="IPR015421">
    <property type="entry name" value="PyrdxlP-dep_Trfase_major"/>
</dbReference>
<dbReference type="GO" id="GO:0008483">
    <property type="term" value="F:transaminase activity"/>
    <property type="evidence" value="ECO:0007669"/>
    <property type="project" value="UniProtKB-KW"/>
</dbReference>
<sequence>MASSSTLGFVAKAKKLAPSIEANLGLGEPDKNPPKELVQALIEATKVKPTYTPSAGLPETRKAVAEWLSKRYDVEIAPEEVLITPSGKAALYLALLYFGKGEGVLLDPTYYSYEPVLKSIGVEVKKVPMKRGREGYDFPENLPEEVPERGIMVINSPSNPTGSLIGDLMFDLAERALERGSSIVSDEPYDVFVYEGKHVSLLNFEKWREVGAFVYSFSKVLCVPGWRLGAIVAKEEVVKKLSAAASNVYGCPCKWEQIALAEVLQMDDVVENHVREMVEEYAKRRHIVKEMLSDVAEFLGIGGGAFYAFPSFGIDSEKLALKLAEKGVITIPGKVFSEKYGWDSLRISYSAPLNELSYGLEAIAEAVRELKKEGQQH</sequence>
<evidence type="ECO:0000256" key="3">
    <source>
        <dbReference type="ARBA" id="ARBA00011738"/>
    </source>
</evidence>
<evidence type="ECO:0000256" key="4">
    <source>
        <dbReference type="ARBA" id="ARBA00022576"/>
    </source>
</evidence>
<evidence type="ECO:0000256" key="1">
    <source>
        <dbReference type="ARBA" id="ARBA00001933"/>
    </source>
</evidence>
<dbReference type="Pfam" id="PF00155">
    <property type="entry name" value="Aminotran_1_2"/>
    <property type="match status" value="1"/>
</dbReference>
<keyword evidence="6" id="KW-0663">Pyridoxal phosphate</keyword>
<evidence type="ECO:0000313" key="8">
    <source>
        <dbReference type="EMBL" id="UXD22267.1"/>
    </source>
</evidence>
<dbReference type="GO" id="GO:0006520">
    <property type="term" value="P:amino acid metabolic process"/>
    <property type="evidence" value="ECO:0007669"/>
    <property type="project" value="InterPro"/>
</dbReference>
<dbReference type="AlphaFoldDB" id="A0A977KAU6"/>
<dbReference type="Gene3D" id="3.40.640.10">
    <property type="entry name" value="Type I PLP-dependent aspartate aminotransferase-like (Major domain)"/>
    <property type="match status" value="1"/>
</dbReference>
<dbReference type="InterPro" id="IPR050596">
    <property type="entry name" value="AspAT/PAT-like"/>
</dbReference>
<accession>A0A977KAU6</accession>
<gene>
    <name evidence="8" type="ORF">IPA_03075</name>
</gene>
<keyword evidence="4" id="KW-0032">Aminotransferase</keyword>
<evidence type="ECO:0000256" key="5">
    <source>
        <dbReference type="ARBA" id="ARBA00022679"/>
    </source>
</evidence>
<dbReference type="InterPro" id="IPR015424">
    <property type="entry name" value="PyrdxlP-dep_Trfase"/>
</dbReference>
<protein>
    <recommendedName>
        <fullName evidence="7">Aminotransferase class I/classII large domain-containing protein</fullName>
    </recommendedName>
</protein>
<dbReference type="EMBL" id="CP006868">
    <property type="protein sequence ID" value="UXD22267.1"/>
    <property type="molecule type" value="Genomic_DNA"/>
</dbReference>